<dbReference type="SUPFAM" id="SSF52047">
    <property type="entry name" value="RNI-like"/>
    <property type="match status" value="1"/>
</dbReference>
<dbReference type="InterPro" id="IPR032675">
    <property type="entry name" value="LRR_dom_sf"/>
</dbReference>
<evidence type="ECO:0000313" key="2">
    <source>
        <dbReference type="Proteomes" id="UP001141327"/>
    </source>
</evidence>
<proteinExistence type="predicted"/>
<gene>
    <name evidence="1" type="ORF">PAPYR_6698</name>
</gene>
<keyword evidence="2" id="KW-1185">Reference proteome</keyword>
<name>A0ABQ8UEQ0_9EUKA</name>
<sequence>MADLLALLPLELLQRIMETSQDPTQAYIQLLSLSHGIRTSVWGTPRELSFVDDDHDDDAASAPRLTADALAALLGPCKSLVKLSFGFSLYSFPPTVFGCGRTEAAFAGWVDEAFGSHGLLEVLENFPTTLEPIILRILLHLSGLLELRVGRMSDNLLPAIARCCPRLQMLQLDDLGVREAPDITALEPLNGSLQHLILRRTFSALDAFVGGLSALRTLHLYGSCPTAALGALDPHLTSLSLEACAVTLPKLTRLECLSLRRSSVSREELVQLLAANRATLQQLELSFGDDPLLDPSFAGVLDALPRLTDLEIVCSDLQYEGNTLSTELIDRLEHLALGMGDDVQSGDDGWQPCTLCFASHRLRSLDLEWMKDAKTLTVECPNLVELRLPSFDMDLGPPQLSLNCPRLRLIEGVPDWFKSFTSPVPDLEMVRCADGGVDPDWLRNLMLREESPRLWGITGLSLGNSKLVTLLCTCGSLVALGLDNPDDSGRERSRDAPEVAVFDLEAPRLRSLSISGFLCFAIRLHCPSLATLSVSGGDRNALIELDEQGQLRGLDIRGAFAANSLLGLLTRHGARLHHNALGQMISSITEAMAGTASAACSRPRASPPLS</sequence>
<dbReference type="Gene3D" id="3.80.10.10">
    <property type="entry name" value="Ribonuclease Inhibitor"/>
    <property type="match status" value="1"/>
</dbReference>
<evidence type="ECO:0008006" key="3">
    <source>
        <dbReference type="Google" id="ProtNLM"/>
    </source>
</evidence>
<evidence type="ECO:0000313" key="1">
    <source>
        <dbReference type="EMBL" id="KAJ4457767.1"/>
    </source>
</evidence>
<reference evidence="1" key="1">
    <citation type="journal article" date="2022" name="bioRxiv">
        <title>Genomics of Preaxostyla Flagellates Illuminates Evolutionary Transitions and the Path Towards Mitochondrial Loss.</title>
        <authorList>
            <person name="Novak L.V.F."/>
            <person name="Treitli S.C."/>
            <person name="Pyrih J."/>
            <person name="Halakuc P."/>
            <person name="Pipaliya S.V."/>
            <person name="Vacek V."/>
            <person name="Brzon O."/>
            <person name="Soukal P."/>
            <person name="Eme L."/>
            <person name="Dacks J.B."/>
            <person name="Karnkowska A."/>
            <person name="Elias M."/>
            <person name="Hampl V."/>
        </authorList>
    </citation>
    <scope>NUCLEOTIDE SEQUENCE</scope>
    <source>
        <strain evidence="1">RCP-MX</strain>
    </source>
</reference>
<dbReference type="PANTHER" id="PTHR13318">
    <property type="entry name" value="PARTNER OF PAIRED, ISOFORM B-RELATED"/>
    <property type="match status" value="1"/>
</dbReference>
<comment type="caution">
    <text evidence="1">The sequence shown here is derived from an EMBL/GenBank/DDBJ whole genome shotgun (WGS) entry which is preliminary data.</text>
</comment>
<dbReference type="EMBL" id="JAPMOS010000040">
    <property type="protein sequence ID" value="KAJ4457767.1"/>
    <property type="molecule type" value="Genomic_DNA"/>
</dbReference>
<protein>
    <recommendedName>
        <fullName evidence="3">F-box domain-containing protein</fullName>
    </recommendedName>
</protein>
<organism evidence="1 2">
    <name type="scientific">Paratrimastix pyriformis</name>
    <dbReference type="NCBI Taxonomy" id="342808"/>
    <lineage>
        <taxon>Eukaryota</taxon>
        <taxon>Metamonada</taxon>
        <taxon>Preaxostyla</taxon>
        <taxon>Paratrimastigidae</taxon>
        <taxon>Paratrimastix</taxon>
    </lineage>
</organism>
<accession>A0ABQ8UEQ0</accession>
<dbReference type="Proteomes" id="UP001141327">
    <property type="component" value="Unassembled WGS sequence"/>
</dbReference>